<organism evidence="1 2">
    <name type="scientific">Petralouisia muris</name>
    <dbReference type="NCBI Taxonomy" id="3032872"/>
    <lineage>
        <taxon>Bacteria</taxon>
        <taxon>Bacillati</taxon>
        <taxon>Bacillota</taxon>
        <taxon>Clostridia</taxon>
        <taxon>Lachnospirales</taxon>
        <taxon>Lachnospiraceae</taxon>
        <taxon>Petralouisia</taxon>
    </lineage>
</organism>
<name>A0AC61RXC3_9FIRM</name>
<evidence type="ECO:0000313" key="2">
    <source>
        <dbReference type="Proteomes" id="UP000304953"/>
    </source>
</evidence>
<gene>
    <name evidence="1" type="ORF">E5329_08875</name>
</gene>
<reference evidence="1" key="1">
    <citation type="submission" date="2019-04" db="EMBL/GenBank/DDBJ databases">
        <title>Microbes associate with the intestines of laboratory mice.</title>
        <authorList>
            <person name="Navarre W."/>
            <person name="Wong E."/>
            <person name="Huang K."/>
            <person name="Tropini C."/>
            <person name="Ng K."/>
            <person name="Yu B."/>
        </authorList>
    </citation>
    <scope>NUCLEOTIDE SEQUENCE</scope>
    <source>
        <strain evidence="1">NM01_1-7b</strain>
    </source>
</reference>
<accession>A0AC61RXC3</accession>
<evidence type="ECO:0000313" key="1">
    <source>
        <dbReference type="EMBL" id="TGY96665.1"/>
    </source>
</evidence>
<proteinExistence type="predicted"/>
<dbReference type="Proteomes" id="UP000304953">
    <property type="component" value="Unassembled WGS sequence"/>
</dbReference>
<comment type="caution">
    <text evidence="1">The sequence shown here is derived from an EMBL/GenBank/DDBJ whole genome shotgun (WGS) entry which is preliminary data.</text>
</comment>
<sequence length="146" mass="16403">MRQQEKEETALFYVGWALLAMTGIIWVLLKLFPIPFHKLLLPCAVQTLLGIYCPGCGGTRAVSALLHGDFLTSFLCHPLVPYTAAAGGWFLISQTIERLTRHRIKIGLKYRDGYIWAALVIVAVNFLIKNLLLIVWHIDLLEGISL</sequence>
<protein>
    <submittedName>
        <fullName evidence="1">DUF2752 domain-containing protein</fullName>
    </submittedName>
</protein>
<dbReference type="EMBL" id="SRYA01000014">
    <property type="protein sequence ID" value="TGY96665.1"/>
    <property type="molecule type" value="Genomic_DNA"/>
</dbReference>
<keyword evidence="2" id="KW-1185">Reference proteome</keyword>